<dbReference type="AlphaFoldDB" id="A0AAD7U988"/>
<sequence length="462" mass="49277">MDSDDIDDDDHPWSCRVSYKNTIITMAWGFLFIFAAFNTTQTIVSTALQRFHGTVTGLTYDLGSASLMIIYVTTCPSLLLVPDLVHRYGAVWGLVVGGVTYAVYIASLAYAWEPAVAAASCAVGFGQALIWVSQGVVLTSNSDEATRGRDAGCFWGIYSCSGIVGPAVGYLIYRGTAVHGFFLFAAVCTLVGTFIFRSLLRPEYRPLLLWPGPTDENRAAVEEPLVPLSGKHHHTPRLGGEGGGAQRAAAAAATTNWTRDKTAVLLKLTPFMFFVGSSDAFVMSTFPLIFAPARDQEAAVFLVFFGWGLAETLGGLGLSRFSDTIGRRALVYLGASMYLIALALSWLLIENPGGDGNISALRSRLGPVWCHVSWLSFVAGALFGLSDALSNTQAFALIGDHFADATLSVDAYAAYQLFQAIGMAAGFALSVITATSTRQDRHLIFGAQLATIVASVAGIALL</sequence>
<dbReference type="GO" id="GO:0016020">
    <property type="term" value="C:membrane"/>
    <property type="evidence" value="ECO:0007669"/>
    <property type="project" value="UniProtKB-SubCell"/>
</dbReference>
<dbReference type="Proteomes" id="UP001230188">
    <property type="component" value="Unassembled WGS sequence"/>
</dbReference>
<feature type="transmembrane region" description="Helical" evidence="8">
    <location>
        <begin position="88"/>
        <end position="110"/>
    </location>
</feature>
<proteinExistence type="predicted"/>
<feature type="transmembrane region" description="Helical" evidence="8">
    <location>
        <begin position="443"/>
        <end position="461"/>
    </location>
</feature>
<evidence type="ECO:0000256" key="7">
    <source>
        <dbReference type="ARBA" id="ARBA00041910"/>
    </source>
</evidence>
<evidence type="ECO:0000313" key="9">
    <source>
        <dbReference type="EMBL" id="KAJ8600656.1"/>
    </source>
</evidence>
<dbReference type="Gene3D" id="1.20.1250.20">
    <property type="entry name" value="MFS general substrate transporter like domains"/>
    <property type="match status" value="2"/>
</dbReference>
<gene>
    <name evidence="9" type="ORF">CTAYLR_010689</name>
</gene>
<dbReference type="InterPro" id="IPR036259">
    <property type="entry name" value="MFS_trans_sf"/>
</dbReference>
<keyword evidence="3 8" id="KW-1133">Transmembrane helix</keyword>
<comment type="subcellular location">
    <subcellularLocation>
        <location evidence="1">Membrane</location>
        <topology evidence="1">Multi-pass membrane protein</topology>
    </subcellularLocation>
</comment>
<dbReference type="PANTHER" id="PTHR23294">
    <property type="entry name" value="ET TRANSLATION PRODUCT-RELATED"/>
    <property type="match status" value="1"/>
</dbReference>
<accession>A0AAD7U988</accession>
<feature type="transmembrane region" description="Helical" evidence="8">
    <location>
        <begin position="271"/>
        <end position="292"/>
    </location>
</feature>
<comment type="caution">
    <text evidence="9">The sequence shown here is derived from an EMBL/GenBank/DDBJ whole genome shotgun (WGS) entry which is preliminary data.</text>
</comment>
<feature type="transmembrane region" description="Helical" evidence="8">
    <location>
        <begin position="298"/>
        <end position="318"/>
    </location>
</feature>
<dbReference type="InterPro" id="IPR051617">
    <property type="entry name" value="UNC-93-like_regulator"/>
</dbReference>
<dbReference type="EMBL" id="JAQMWT010000487">
    <property type="protein sequence ID" value="KAJ8600656.1"/>
    <property type="molecule type" value="Genomic_DNA"/>
</dbReference>
<evidence type="ECO:0000256" key="4">
    <source>
        <dbReference type="ARBA" id="ARBA00023136"/>
    </source>
</evidence>
<evidence type="ECO:0000256" key="5">
    <source>
        <dbReference type="ARBA" id="ARBA00023180"/>
    </source>
</evidence>
<keyword evidence="5" id="KW-0325">Glycoprotein</keyword>
<reference evidence="9" key="1">
    <citation type="submission" date="2023-01" db="EMBL/GenBank/DDBJ databases">
        <title>Metagenome sequencing of chrysophaentin producing Chrysophaeum taylorii.</title>
        <authorList>
            <person name="Davison J."/>
            <person name="Bewley C."/>
        </authorList>
    </citation>
    <scope>NUCLEOTIDE SEQUENCE</scope>
    <source>
        <strain evidence="9">NIES-1699</strain>
    </source>
</reference>
<feature type="transmembrane region" description="Helical" evidence="8">
    <location>
        <begin position="179"/>
        <end position="200"/>
    </location>
</feature>
<feature type="transmembrane region" description="Helical" evidence="8">
    <location>
        <begin position="23"/>
        <end position="44"/>
    </location>
</feature>
<keyword evidence="2 8" id="KW-0812">Transmembrane</keyword>
<feature type="transmembrane region" description="Helical" evidence="8">
    <location>
        <begin position="64"/>
        <end position="81"/>
    </location>
</feature>
<dbReference type="InterPro" id="IPR010291">
    <property type="entry name" value="Ion_channel_UNC-93"/>
</dbReference>
<dbReference type="PANTHER" id="PTHR23294:SF0">
    <property type="entry name" value="UNC93-LIKE PROTEIN MFSD11"/>
    <property type="match status" value="1"/>
</dbReference>
<organism evidence="9 10">
    <name type="scientific">Chrysophaeum taylorii</name>
    <dbReference type="NCBI Taxonomy" id="2483200"/>
    <lineage>
        <taxon>Eukaryota</taxon>
        <taxon>Sar</taxon>
        <taxon>Stramenopiles</taxon>
        <taxon>Ochrophyta</taxon>
        <taxon>Pelagophyceae</taxon>
        <taxon>Pelagomonadales</taxon>
        <taxon>Pelagomonadaceae</taxon>
        <taxon>Chrysophaeum</taxon>
    </lineage>
</organism>
<dbReference type="SUPFAM" id="SSF103473">
    <property type="entry name" value="MFS general substrate transporter"/>
    <property type="match status" value="1"/>
</dbReference>
<feature type="transmembrane region" description="Helical" evidence="8">
    <location>
        <begin position="116"/>
        <end position="139"/>
    </location>
</feature>
<name>A0AAD7U988_9STRA</name>
<feature type="transmembrane region" description="Helical" evidence="8">
    <location>
        <begin position="151"/>
        <end position="173"/>
    </location>
</feature>
<protein>
    <recommendedName>
        <fullName evidence="6">UNC93-like protein MFSD11</fullName>
    </recommendedName>
    <alternativeName>
        <fullName evidence="7">Major facilitator superfamily domain-containing protein 11</fullName>
    </alternativeName>
</protein>
<evidence type="ECO:0000256" key="3">
    <source>
        <dbReference type="ARBA" id="ARBA00022989"/>
    </source>
</evidence>
<dbReference type="Pfam" id="PF05978">
    <property type="entry name" value="UNC-93"/>
    <property type="match status" value="1"/>
</dbReference>
<keyword evidence="4 8" id="KW-0472">Membrane</keyword>
<keyword evidence="10" id="KW-1185">Reference proteome</keyword>
<evidence type="ECO:0000313" key="10">
    <source>
        <dbReference type="Proteomes" id="UP001230188"/>
    </source>
</evidence>
<evidence type="ECO:0000256" key="6">
    <source>
        <dbReference type="ARBA" id="ARBA00040302"/>
    </source>
</evidence>
<evidence type="ECO:0000256" key="1">
    <source>
        <dbReference type="ARBA" id="ARBA00004141"/>
    </source>
</evidence>
<evidence type="ECO:0000256" key="8">
    <source>
        <dbReference type="SAM" id="Phobius"/>
    </source>
</evidence>
<feature type="transmembrane region" description="Helical" evidence="8">
    <location>
        <begin position="412"/>
        <end position="431"/>
    </location>
</feature>
<feature type="transmembrane region" description="Helical" evidence="8">
    <location>
        <begin position="330"/>
        <end position="349"/>
    </location>
</feature>
<evidence type="ECO:0000256" key="2">
    <source>
        <dbReference type="ARBA" id="ARBA00022692"/>
    </source>
</evidence>